<proteinExistence type="predicted"/>
<organism evidence="2 3">
    <name type="scientific">Hydnum rufescens UP504</name>
    <dbReference type="NCBI Taxonomy" id="1448309"/>
    <lineage>
        <taxon>Eukaryota</taxon>
        <taxon>Fungi</taxon>
        <taxon>Dikarya</taxon>
        <taxon>Basidiomycota</taxon>
        <taxon>Agaricomycotina</taxon>
        <taxon>Agaricomycetes</taxon>
        <taxon>Cantharellales</taxon>
        <taxon>Hydnaceae</taxon>
        <taxon>Hydnum</taxon>
    </lineage>
</organism>
<sequence>MDVYVALVDASLLRHELKRGFYGCRRDFFPFGSSRLAESWSHGKMPRVASANPRKRKPGAPREESPPGPRDEAQKQRQGVISTPSKCTNCEKSGSQCIVEGRRRSCRSCYLRKVKCVQAVAEDTVPEEHEPSSEVQIPKSSPSPSKEPPQRQPQTQPRTKIPDHPDHEKAKVQGTKRKRTPESDAGDKRPKPDAVNSSIVPLVEVRGAIAATEGVLKELVFVEILFEGLFDFSEG</sequence>
<protein>
    <recommendedName>
        <fullName evidence="4">Zn(2)-C6 fungal-type domain-containing protein</fullName>
    </recommendedName>
</protein>
<evidence type="ECO:0000256" key="1">
    <source>
        <dbReference type="SAM" id="MobiDB-lite"/>
    </source>
</evidence>
<gene>
    <name evidence="2" type="ORF">BS47DRAFT_1391905</name>
</gene>
<feature type="compositionally biased region" description="Basic and acidic residues" evidence="1">
    <location>
        <begin position="60"/>
        <end position="75"/>
    </location>
</feature>
<dbReference type="Proteomes" id="UP000886523">
    <property type="component" value="Unassembled WGS sequence"/>
</dbReference>
<reference evidence="2" key="1">
    <citation type="journal article" date="2020" name="Nat. Commun.">
        <title>Large-scale genome sequencing of mycorrhizal fungi provides insights into the early evolution of symbiotic traits.</title>
        <authorList>
            <person name="Miyauchi S."/>
            <person name="Kiss E."/>
            <person name="Kuo A."/>
            <person name="Drula E."/>
            <person name="Kohler A."/>
            <person name="Sanchez-Garcia M."/>
            <person name="Morin E."/>
            <person name="Andreopoulos B."/>
            <person name="Barry K.W."/>
            <person name="Bonito G."/>
            <person name="Buee M."/>
            <person name="Carver A."/>
            <person name="Chen C."/>
            <person name="Cichocki N."/>
            <person name="Clum A."/>
            <person name="Culley D."/>
            <person name="Crous P.W."/>
            <person name="Fauchery L."/>
            <person name="Girlanda M."/>
            <person name="Hayes R.D."/>
            <person name="Keri Z."/>
            <person name="LaButti K."/>
            <person name="Lipzen A."/>
            <person name="Lombard V."/>
            <person name="Magnuson J."/>
            <person name="Maillard F."/>
            <person name="Murat C."/>
            <person name="Nolan M."/>
            <person name="Ohm R.A."/>
            <person name="Pangilinan J."/>
            <person name="Pereira M.F."/>
            <person name="Perotto S."/>
            <person name="Peter M."/>
            <person name="Pfister S."/>
            <person name="Riley R."/>
            <person name="Sitrit Y."/>
            <person name="Stielow J.B."/>
            <person name="Szollosi G."/>
            <person name="Zifcakova L."/>
            <person name="Stursova M."/>
            <person name="Spatafora J.W."/>
            <person name="Tedersoo L."/>
            <person name="Vaario L.M."/>
            <person name="Yamada A."/>
            <person name="Yan M."/>
            <person name="Wang P."/>
            <person name="Xu J."/>
            <person name="Bruns T."/>
            <person name="Baldrian P."/>
            <person name="Vilgalys R."/>
            <person name="Dunand C."/>
            <person name="Henrissat B."/>
            <person name="Grigoriev I.V."/>
            <person name="Hibbett D."/>
            <person name="Nagy L.G."/>
            <person name="Martin F.M."/>
        </authorList>
    </citation>
    <scope>NUCLEOTIDE SEQUENCE</scope>
    <source>
        <strain evidence="2">UP504</strain>
    </source>
</reference>
<feature type="compositionally biased region" description="Basic and acidic residues" evidence="1">
    <location>
        <begin position="180"/>
        <end position="192"/>
    </location>
</feature>
<name>A0A9P6B015_9AGAM</name>
<dbReference type="AlphaFoldDB" id="A0A9P6B015"/>
<dbReference type="EMBL" id="MU128953">
    <property type="protein sequence ID" value="KAF9515179.1"/>
    <property type="molecule type" value="Genomic_DNA"/>
</dbReference>
<comment type="caution">
    <text evidence="2">The sequence shown here is derived from an EMBL/GenBank/DDBJ whole genome shotgun (WGS) entry which is preliminary data.</text>
</comment>
<feature type="compositionally biased region" description="Basic and acidic residues" evidence="1">
    <location>
        <begin position="160"/>
        <end position="171"/>
    </location>
</feature>
<feature type="region of interest" description="Disordered" evidence="1">
    <location>
        <begin position="123"/>
        <end position="199"/>
    </location>
</feature>
<feature type="compositionally biased region" description="Polar residues" evidence="1">
    <location>
        <begin position="76"/>
        <end position="94"/>
    </location>
</feature>
<evidence type="ECO:0008006" key="4">
    <source>
        <dbReference type="Google" id="ProtNLM"/>
    </source>
</evidence>
<keyword evidence="3" id="KW-1185">Reference proteome</keyword>
<evidence type="ECO:0000313" key="3">
    <source>
        <dbReference type="Proteomes" id="UP000886523"/>
    </source>
</evidence>
<evidence type="ECO:0000313" key="2">
    <source>
        <dbReference type="EMBL" id="KAF9515179.1"/>
    </source>
</evidence>
<accession>A0A9P6B015</accession>
<feature type="region of interest" description="Disordered" evidence="1">
    <location>
        <begin position="40"/>
        <end position="94"/>
    </location>
</feature>